<keyword evidence="3 9" id="KW-0812">Transmembrane</keyword>
<dbReference type="RefSeq" id="WP_011977062.1">
    <property type="nucleotide sequence ID" value="NZ_JACDUL010000001.1"/>
</dbReference>
<dbReference type="Proteomes" id="UP000533207">
    <property type="component" value="Unassembled WGS sequence"/>
</dbReference>
<keyword evidence="5 9" id="KW-1133">Transmembrane helix</keyword>
<dbReference type="AlphaFoldDB" id="A0A7J9PF39"/>
<protein>
    <submittedName>
        <fullName evidence="10">Preprotein translocase subunit Sec61beta</fullName>
    </submittedName>
</protein>
<evidence type="ECO:0000256" key="5">
    <source>
        <dbReference type="ARBA" id="ARBA00022989"/>
    </source>
</evidence>
<proteinExistence type="inferred from homology"/>
<keyword evidence="2" id="KW-0813">Transport</keyword>
<dbReference type="Pfam" id="PF03911">
    <property type="entry name" value="Sec61_beta"/>
    <property type="match status" value="1"/>
</dbReference>
<evidence type="ECO:0000256" key="3">
    <source>
        <dbReference type="ARBA" id="ARBA00022692"/>
    </source>
</evidence>
<evidence type="ECO:0000313" key="11">
    <source>
        <dbReference type="Proteomes" id="UP000533207"/>
    </source>
</evidence>
<organism evidence="10 11">
    <name type="scientific">Methanococcus maripaludis</name>
    <name type="common">Methanococcus deltae</name>
    <dbReference type="NCBI Taxonomy" id="39152"/>
    <lineage>
        <taxon>Archaea</taxon>
        <taxon>Methanobacteriati</taxon>
        <taxon>Methanobacteriota</taxon>
        <taxon>Methanomada group</taxon>
        <taxon>Methanococci</taxon>
        <taxon>Methanococcales</taxon>
        <taxon>Methanococcaceae</taxon>
        <taxon>Methanococcus</taxon>
    </lineage>
</organism>
<feature type="transmembrane region" description="Helical" evidence="9">
    <location>
        <begin position="33"/>
        <end position="52"/>
    </location>
</feature>
<evidence type="ECO:0000313" key="10">
    <source>
        <dbReference type="EMBL" id="MBA2861394.1"/>
    </source>
</evidence>
<evidence type="ECO:0000256" key="7">
    <source>
        <dbReference type="ARBA" id="ARBA00023136"/>
    </source>
</evidence>
<comment type="caution">
    <text evidence="10">The sequence shown here is derived from an EMBL/GenBank/DDBJ whole genome shotgun (WGS) entry which is preliminary data.</text>
</comment>
<gene>
    <name evidence="10" type="ORF">HNP90_000254</name>
</gene>
<dbReference type="GO" id="GO:0015031">
    <property type="term" value="P:protein transport"/>
    <property type="evidence" value="ECO:0007669"/>
    <property type="project" value="UniProtKB-KW"/>
</dbReference>
<dbReference type="OMA" id="GLIRYMD"/>
<keyword evidence="6" id="KW-0811">Translocation</keyword>
<evidence type="ECO:0000256" key="8">
    <source>
        <dbReference type="ARBA" id="ARBA00037847"/>
    </source>
</evidence>
<dbReference type="InterPro" id="IPR016482">
    <property type="entry name" value="SecG/Sec61-beta/Sbh"/>
</dbReference>
<name>A0A7J9PF39_METMI</name>
<dbReference type="EMBL" id="JACDUL010000001">
    <property type="protein sequence ID" value="MBA2861394.1"/>
    <property type="molecule type" value="Genomic_DNA"/>
</dbReference>
<comment type="subcellular location">
    <subcellularLocation>
        <location evidence="8">Endomembrane system</location>
        <topology evidence="8">Single-pass membrane protein</topology>
    </subcellularLocation>
</comment>
<sequence length="53" mass="5692">MAKNQDAGLSTSAGLVRYMDEDVSKIKISPEKVLGLTVSIIIIEAVINYGILI</sequence>
<dbReference type="SUPFAM" id="SSF103460">
    <property type="entry name" value="Sec-beta subunit"/>
    <property type="match status" value="1"/>
</dbReference>
<accession>A0A7J9PF39</accession>
<evidence type="ECO:0000256" key="4">
    <source>
        <dbReference type="ARBA" id="ARBA00022927"/>
    </source>
</evidence>
<keyword evidence="4" id="KW-0653">Protein transport</keyword>
<comment type="similarity">
    <text evidence="1">Belongs to the SEC61-beta family.</text>
</comment>
<evidence type="ECO:0000256" key="6">
    <source>
        <dbReference type="ARBA" id="ARBA00023010"/>
    </source>
</evidence>
<dbReference type="GO" id="GO:0012505">
    <property type="term" value="C:endomembrane system"/>
    <property type="evidence" value="ECO:0007669"/>
    <property type="project" value="UniProtKB-SubCell"/>
</dbReference>
<reference evidence="10 11" key="1">
    <citation type="submission" date="2020-07" db="EMBL/GenBank/DDBJ databases">
        <title>Genomic Encyclopedia of Type Strains, Phase IV (KMG-V): Genome sequencing to study the core and pangenomes of soil and plant-associated prokaryotes.</title>
        <authorList>
            <person name="Whitman W."/>
        </authorList>
    </citation>
    <scope>NUCLEOTIDE SEQUENCE [LARGE SCALE GENOMIC DNA]</scope>
    <source>
        <strain evidence="10 11">C8</strain>
    </source>
</reference>
<evidence type="ECO:0000256" key="9">
    <source>
        <dbReference type="SAM" id="Phobius"/>
    </source>
</evidence>
<evidence type="ECO:0000256" key="1">
    <source>
        <dbReference type="ARBA" id="ARBA00006103"/>
    </source>
</evidence>
<evidence type="ECO:0000256" key="2">
    <source>
        <dbReference type="ARBA" id="ARBA00022448"/>
    </source>
</evidence>
<keyword evidence="7 9" id="KW-0472">Membrane</keyword>